<dbReference type="Gene3D" id="3.40.50.1000">
    <property type="entry name" value="HAD superfamily/HAD-like"/>
    <property type="match status" value="1"/>
</dbReference>
<name>A0A6C0J302_9ZZZZ</name>
<dbReference type="AlphaFoldDB" id="A0A6C0J302"/>
<proteinExistence type="predicted"/>
<dbReference type="SUPFAM" id="SSF56784">
    <property type="entry name" value="HAD-like"/>
    <property type="match status" value="1"/>
</dbReference>
<dbReference type="InterPro" id="IPR036412">
    <property type="entry name" value="HAD-like_sf"/>
</dbReference>
<accession>A0A6C0J302</accession>
<organism evidence="1">
    <name type="scientific">viral metagenome</name>
    <dbReference type="NCBI Taxonomy" id="1070528"/>
    <lineage>
        <taxon>unclassified sequences</taxon>
        <taxon>metagenomes</taxon>
        <taxon>organismal metagenomes</taxon>
    </lineage>
</organism>
<sequence>MVDNIPHIFILDLDGTIIGDCSYQCEIFNIQNILIKNKINGINDCNKSLKECYQSCSKLIRPDFKYFMNNMSAIYPNCLFFIYTASEKSWAFKEIAIIEKENNIKFNRPLFTRENCIKGSDGGMYKSVEKVLPAILKSAKINKIKNIKTIIKPKIFIIDNNPTFIDYTDNLLICPTYDYIKFNNLWDLIPDNYSDIKELKNYISSLISEKKAHANKGKKDKIMEKTHKWLYKKYKMINKINSKYENDIFWKNLTNIIIKNKIAIFNKKNIVMIRKLL</sequence>
<reference evidence="1" key="1">
    <citation type="journal article" date="2020" name="Nature">
        <title>Giant virus diversity and host interactions through global metagenomics.</title>
        <authorList>
            <person name="Schulz F."/>
            <person name="Roux S."/>
            <person name="Paez-Espino D."/>
            <person name="Jungbluth S."/>
            <person name="Walsh D.A."/>
            <person name="Denef V.J."/>
            <person name="McMahon K.D."/>
            <person name="Konstantinidis K.T."/>
            <person name="Eloe-Fadrosh E.A."/>
            <person name="Kyrpides N.C."/>
            <person name="Woyke T."/>
        </authorList>
    </citation>
    <scope>NUCLEOTIDE SEQUENCE</scope>
    <source>
        <strain evidence="1">GVMAG-M-3300025695-21</strain>
    </source>
</reference>
<evidence type="ECO:0000313" key="1">
    <source>
        <dbReference type="EMBL" id="QHT98996.1"/>
    </source>
</evidence>
<protein>
    <submittedName>
        <fullName evidence="1">Uncharacterized protein</fullName>
    </submittedName>
</protein>
<dbReference type="InterPro" id="IPR023214">
    <property type="entry name" value="HAD_sf"/>
</dbReference>
<dbReference type="EMBL" id="MN740299">
    <property type="protein sequence ID" value="QHT98996.1"/>
    <property type="molecule type" value="Genomic_DNA"/>
</dbReference>